<evidence type="ECO:0000313" key="4">
    <source>
        <dbReference type="Proteomes" id="UP000070121"/>
    </source>
</evidence>
<dbReference type="OrthoDB" id="4848369at2759"/>
<sequence length="258" mass="28693">MAPTPLVVPSPGAGLSAGIREDDCNMRNTIIIGAACLVYTIAAVVFYAFLKRCRFLPKCHLNLLVLRFSPGHLFQMRLRRVKRTRNAMCRHINGERREGMELERWEEIELEEGNSDVLRKNTTMGNFINPFDDRGRSSTRSSSGTSSSDQSPTDRRASPSATETTPIRWYERLPSPTEMEGALGQAGPSSHSDPSSAKHSRSENPYSDDGDARQPTTIPVESVNTAVSDPGRNSNTKRMLQTIPEQTDEVKGWETIII</sequence>
<gene>
    <name evidence="3" type="ORF">CSAL01_00355</name>
</gene>
<comment type="caution">
    <text evidence="3">The sequence shown here is derived from an EMBL/GenBank/DDBJ whole genome shotgun (WGS) entry which is preliminary data.</text>
</comment>
<keyword evidence="2" id="KW-0812">Transmembrane</keyword>
<dbReference type="AlphaFoldDB" id="A0A135RTA8"/>
<keyword evidence="4" id="KW-1185">Reference proteome</keyword>
<feature type="region of interest" description="Disordered" evidence="1">
    <location>
        <begin position="119"/>
        <end position="240"/>
    </location>
</feature>
<dbReference type="Proteomes" id="UP000070121">
    <property type="component" value="Unassembled WGS sequence"/>
</dbReference>
<accession>A0A135RTA8</accession>
<name>A0A135RTA8_9PEZI</name>
<evidence type="ECO:0000256" key="1">
    <source>
        <dbReference type="SAM" id="MobiDB-lite"/>
    </source>
</evidence>
<feature type="compositionally biased region" description="Low complexity" evidence="1">
    <location>
        <begin position="188"/>
        <end position="197"/>
    </location>
</feature>
<protein>
    <submittedName>
        <fullName evidence="3">Uncharacterized protein</fullName>
    </submittedName>
</protein>
<dbReference type="EMBL" id="JFFI01002702">
    <property type="protein sequence ID" value="KXH26809.1"/>
    <property type="molecule type" value="Genomic_DNA"/>
</dbReference>
<feature type="compositionally biased region" description="Low complexity" evidence="1">
    <location>
        <begin position="138"/>
        <end position="149"/>
    </location>
</feature>
<evidence type="ECO:0000256" key="2">
    <source>
        <dbReference type="SAM" id="Phobius"/>
    </source>
</evidence>
<keyword evidence="2" id="KW-1133">Transmembrane helix</keyword>
<keyword evidence="2" id="KW-0472">Membrane</keyword>
<evidence type="ECO:0000313" key="3">
    <source>
        <dbReference type="EMBL" id="KXH26809.1"/>
    </source>
</evidence>
<proteinExistence type="predicted"/>
<feature type="transmembrane region" description="Helical" evidence="2">
    <location>
        <begin position="30"/>
        <end position="50"/>
    </location>
</feature>
<feature type="compositionally biased region" description="Polar residues" evidence="1">
    <location>
        <begin position="214"/>
        <end position="240"/>
    </location>
</feature>
<organism evidence="3 4">
    <name type="scientific">Colletotrichum salicis</name>
    <dbReference type="NCBI Taxonomy" id="1209931"/>
    <lineage>
        <taxon>Eukaryota</taxon>
        <taxon>Fungi</taxon>
        <taxon>Dikarya</taxon>
        <taxon>Ascomycota</taxon>
        <taxon>Pezizomycotina</taxon>
        <taxon>Sordariomycetes</taxon>
        <taxon>Hypocreomycetidae</taxon>
        <taxon>Glomerellales</taxon>
        <taxon>Glomerellaceae</taxon>
        <taxon>Colletotrichum</taxon>
        <taxon>Colletotrichum acutatum species complex</taxon>
    </lineage>
</organism>
<reference evidence="3 4" key="1">
    <citation type="submission" date="2014-02" db="EMBL/GenBank/DDBJ databases">
        <title>The genome sequence of Colletotrichum salicis CBS 607.94.</title>
        <authorList>
            <person name="Baroncelli R."/>
            <person name="Thon M.R."/>
        </authorList>
    </citation>
    <scope>NUCLEOTIDE SEQUENCE [LARGE SCALE GENOMIC DNA]</scope>
    <source>
        <strain evidence="3 4">CBS 607.94</strain>
    </source>
</reference>